<dbReference type="Pfam" id="PF00752">
    <property type="entry name" value="XPG_N"/>
    <property type="match status" value="1"/>
</dbReference>
<dbReference type="GO" id="GO:0017108">
    <property type="term" value="F:5'-flap endonuclease activity"/>
    <property type="evidence" value="ECO:0007669"/>
    <property type="project" value="TreeGrafter"/>
</dbReference>
<evidence type="ECO:0008006" key="8">
    <source>
        <dbReference type="Google" id="ProtNLM"/>
    </source>
</evidence>
<dbReference type="InterPro" id="IPR006086">
    <property type="entry name" value="XPG-I_dom"/>
</dbReference>
<dbReference type="InterPro" id="IPR006084">
    <property type="entry name" value="XPG/Rad2"/>
</dbReference>
<dbReference type="SUPFAM" id="SSF88723">
    <property type="entry name" value="PIN domain-like"/>
    <property type="match status" value="1"/>
</dbReference>
<feature type="coiled-coil region" evidence="4">
    <location>
        <begin position="78"/>
        <end position="109"/>
    </location>
</feature>
<evidence type="ECO:0000259" key="5">
    <source>
        <dbReference type="SMART" id="SM00484"/>
    </source>
</evidence>
<reference evidence="7" key="1">
    <citation type="journal article" date="2020" name="Nature">
        <title>Giant virus diversity and host interactions through global metagenomics.</title>
        <authorList>
            <person name="Schulz F."/>
            <person name="Roux S."/>
            <person name="Paez-Espino D."/>
            <person name="Jungbluth S."/>
            <person name="Walsh D.A."/>
            <person name="Denef V.J."/>
            <person name="McMahon K.D."/>
            <person name="Konstantinidis K.T."/>
            <person name="Eloe-Fadrosh E.A."/>
            <person name="Kyrpides N.C."/>
            <person name="Woyke T."/>
        </authorList>
    </citation>
    <scope>NUCLEOTIDE SEQUENCE</scope>
    <source>
        <strain evidence="7">GVMAG-M-3300027892-73</strain>
    </source>
</reference>
<dbReference type="InterPro" id="IPR006085">
    <property type="entry name" value="XPG_DNA_repair_N"/>
</dbReference>
<keyword evidence="3" id="KW-0460">Magnesium</keyword>
<organism evidence="7">
    <name type="scientific">viral metagenome</name>
    <dbReference type="NCBI Taxonomy" id="1070528"/>
    <lineage>
        <taxon>unclassified sequences</taxon>
        <taxon>metagenomes</taxon>
        <taxon>organismal metagenomes</taxon>
    </lineage>
</organism>
<protein>
    <recommendedName>
        <fullName evidence="8">XPG N-terminal domain-containing protein</fullName>
    </recommendedName>
</protein>
<keyword evidence="2" id="KW-0378">Hydrolase</keyword>
<dbReference type="SMART" id="SM00485">
    <property type="entry name" value="XPGN"/>
    <property type="match status" value="1"/>
</dbReference>
<keyword evidence="2" id="KW-0255">Endonuclease</keyword>
<dbReference type="PRINTS" id="PR00853">
    <property type="entry name" value="XPGRADSUPER"/>
</dbReference>
<evidence type="ECO:0000259" key="6">
    <source>
        <dbReference type="SMART" id="SM00485"/>
    </source>
</evidence>
<dbReference type="SMART" id="SM00484">
    <property type="entry name" value="XPGI"/>
    <property type="match status" value="1"/>
</dbReference>
<evidence type="ECO:0000256" key="4">
    <source>
        <dbReference type="SAM" id="Coils"/>
    </source>
</evidence>
<accession>A0A6C0LN12</accession>
<feature type="domain" description="XPG-I" evidence="5">
    <location>
        <begin position="143"/>
        <end position="212"/>
    </location>
</feature>
<dbReference type="GO" id="GO:0046872">
    <property type="term" value="F:metal ion binding"/>
    <property type="evidence" value="ECO:0007669"/>
    <property type="project" value="UniProtKB-KW"/>
</dbReference>
<name>A0A6C0LN12_9ZZZZ</name>
<dbReference type="PANTHER" id="PTHR11081:SF9">
    <property type="entry name" value="FLAP ENDONUCLEASE 1"/>
    <property type="match status" value="1"/>
</dbReference>
<dbReference type="Gene3D" id="3.40.50.1010">
    <property type="entry name" value="5'-nuclease"/>
    <property type="match status" value="1"/>
</dbReference>
<keyword evidence="2" id="KW-0540">Nuclease</keyword>
<evidence type="ECO:0000256" key="2">
    <source>
        <dbReference type="ARBA" id="ARBA00022759"/>
    </source>
</evidence>
<keyword evidence="1" id="KW-0479">Metal-binding</keyword>
<dbReference type="InterPro" id="IPR029060">
    <property type="entry name" value="PIN-like_dom_sf"/>
</dbReference>
<dbReference type="AlphaFoldDB" id="A0A6C0LN12"/>
<evidence type="ECO:0000313" key="7">
    <source>
        <dbReference type="EMBL" id="QHU30964.1"/>
    </source>
</evidence>
<proteinExistence type="predicted"/>
<sequence length="325" mass="37834">MGIKNLNKFIVNECPSSIKKISLSELSGKKIAIDISIYIFKYAMDGGLMDNMYILCSLFKNYNIIPVFIFDGKSPTEKKKLLEQRREDRNKLKREYEELKTLLQSETNSENDTHNIRNSLDLLNKKLVIIKKEDFENVKKLITAFGFMYFDAEGEADELCAYLCLKGSVWGCLSEDMDMFVYGCQNIVRGLNLLNTSAVVYDNTKILNELRLTQQELREICVLSGTDYNVDTETPSIHLFNTLKLFKKYKKKYPKLDKPLDFYGWLLLNNADYIKDYELLMRINNMFSLKDQTQLKSFEKCTIRNSAVNENDLKLLLMDQGFIFP</sequence>
<dbReference type="EMBL" id="MN740521">
    <property type="protein sequence ID" value="QHU30964.1"/>
    <property type="molecule type" value="Genomic_DNA"/>
</dbReference>
<dbReference type="Pfam" id="PF00867">
    <property type="entry name" value="XPG_I"/>
    <property type="match status" value="1"/>
</dbReference>
<evidence type="ECO:0000256" key="1">
    <source>
        <dbReference type="ARBA" id="ARBA00022723"/>
    </source>
</evidence>
<dbReference type="PANTHER" id="PTHR11081">
    <property type="entry name" value="FLAP ENDONUCLEASE FAMILY MEMBER"/>
    <property type="match status" value="1"/>
</dbReference>
<feature type="domain" description="XPG N-terminal" evidence="6">
    <location>
        <begin position="1"/>
        <end position="92"/>
    </location>
</feature>
<keyword evidence="4" id="KW-0175">Coiled coil</keyword>
<evidence type="ECO:0000256" key="3">
    <source>
        <dbReference type="ARBA" id="ARBA00022842"/>
    </source>
</evidence>